<proteinExistence type="predicted"/>
<gene>
    <name evidence="1" type="ORF">BD324DRAFT_654244</name>
</gene>
<dbReference type="RefSeq" id="XP_021867675.1">
    <property type="nucleotide sequence ID" value="XM_022018772.1"/>
</dbReference>
<evidence type="ECO:0000313" key="1">
    <source>
        <dbReference type="EMBL" id="ORX33324.1"/>
    </source>
</evidence>
<dbReference type="Proteomes" id="UP000193218">
    <property type="component" value="Unassembled WGS sequence"/>
</dbReference>
<name>A0A1Y1U712_9TREE</name>
<dbReference type="AlphaFoldDB" id="A0A1Y1U712"/>
<dbReference type="InParanoid" id="A0A1Y1U712"/>
<dbReference type="EMBL" id="NBSH01000026">
    <property type="protein sequence ID" value="ORX33324.1"/>
    <property type="molecule type" value="Genomic_DNA"/>
</dbReference>
<accession>A0A1Y1U712</accession>
<dbReference type="OrthoDB" id="8186940at2759"/>
<organism evidence="1 2">
    <name type="scientific">Kockovaella imperatae</name>
    <dbReference type="NCBI Taxonomy" id="4999"/>
    <lineage>
        <taxon>Eukaryota</taxon>
        <taxon>Fungi</taxon>
        <taxon>Dikarya</taxon>
        <taxon>Basidiomycota</taxon>
        <taxon>Agaricomycotina</taxon>
        <taxon>Tremellomycetes</taxon>
        <taxon>Tremellales</taxon>
        <taxon>Cuniculitremaceae</taxon>
        <taxon>Kockovaella</taxon>
    </lineage>
</organism>
<keyword evidence="2" id="KW-1185">Reference proteome</keyword>
<dbReference type="GeneID" id="33560581"/>
<comment type="caution">
    <text evidence="1">The sequence shown here is derived from an EMBL/GenBank/DDBJ whole genome shotgun (WGS) entry which is preliminary data.</text>
</comment>
<reference evidence="1 2" key="1">
    <citation type="submission" date="2017-03" db="EMBL/GenBank/DDBJ databases">
        <title>Widespread Adenine N6-methylation of Active Genes in Fungi.</title>
        <authorList>
            <consortium name="DOE Joint Genome Institute"/>
            <person name="Mondo S.J."/>
            <person name="Dannebaum R.O."/>
            <person name="Kuo R.C."/>
            <person name="Louie K.B."/>
            <person name="Bewick A.J."/>
            <person name="Labutti K."/>
            <person name="Haridas S."/>
            <person name="Kuo A."/>
            <person name="Salamov A."/>
            <person name="Ahrendt S.R."/>
            <person name="Lau R."/>
            <person name="Bowen B.P."/>
            <person name="Lipzen A."/>
            <person name="Sullivan W."/>
            <person name="Andreopoulos W.B."/>
            <person name="Clum A."/>
            <person name="Lindquist E."/>
            <person name="Daum C."/>
            <person name="Northen T.R."/>
            <person name="Ramamoorthy G."/>
            <person name="Schmitz R.J."/>
            <person name="Gryganskyi A."/>
            <person name="Culley D."/>
            <person name="Magnuson J."/>
            <person name="James T.Y."/>
            <person name="O'Malley M.A."/>
            <person name="Stajich J.E."/>
            <person name="Spatafora J.W."/>
            <person name="Visel A."/>
            <person name="Grigoriev I.V."/>
        </authorList>
    </citation>
    <scope>NUCLEOTIDE SEQUENCE [LARGE SCALE GENOMIC DNA]</scope>
    <source>
        <strain evidence="1 2">NRRL Y-17943</strain>
    </source>
</reference>
<sequence length="538" mass="59863">MLDLSLRLPHPPVLLYNVDTAEPTAVPITVDWTEGAESIGGLRAVWQVTRQRKVRDKWEVAEVLESLLFDVCNGSPAQPPGVTAPSKTLSVFLTLPSSLPPTFSTDFERVRHTVFLAALRPSPQYAASAKDVTYSREPRSIFGRWGKRKTSDDIPSELLPNIGVVEKQIKVVSPLEPKGTSPRAQIIAREDIDGLGAMMFFLYTEFMCAGSGFFTCCRFEELNPFATVYTVTISLEQCITVGKDVHVDRYMLQSWECAANCSLGYLWRGIEAKNKAAEGSGQGHSGSGPNELHLNGAPRLPSPALGLTSTSGINNSDLAPVTHRLILETTYTTLENGIESSKRVHLVKHRLSLSDCSLTPSTVNIPKYDSQHLNPDPEKYLEPYNQLTGPPSLAVKRVTFTLREGIRFGVPLIRQRVSADIIREHQIETNSFCMCFFESATNYPPPGSGLNLTDTMLLAPAWDDQDANHLNDYLENIRADIRRAWRQNHPEARQFIPGFLYFMVSQCPCGQIDYDRRSVRSDQRAKVVYDATSGQDLT</sequence>
<evidence type="ECO:0000313" key="2">
    <source>
        <dbReference type="Proteomes" id="UP000193218"/>
    </source>
</evidence>
<protein>
    <submittedName>
        <fullName evidence="1">Uncharacterized protein</fullName>
    </submittedName>
</protein>